<evidence type="ECO:0000259" key="4">
    <source>
        <dbReference type="Pfam" id="PF00263"/>
    </source>
</evidence>
<feature type="domain" description="Type II/III secretion system secretin-like" evidence="4">
    <location>
        <begin position="356"/>
        <end position="522"/>
    </location>
</feature>
<dbReference type="SMART" id="SM00028">
    <property type="entry name" value="TPR"/>
    <property type="match status" value="2"/>
</dbReference>
<dbReference type="PANTHER" id="PTHR30332:SF17">
    <property type="entry name" value="TYPE IV PILIATION SYSTEM PROTEIN DR_0774-RELATED"/>
    <property type="match status" value="1"/>
</dbReference>
<dbReference type="Gene3D" id="1.25.40.10">
    <property type="entry name" value="Tetratricopeptide repeat domain"/>
    <property type="match status" value="1"/>
</dbReference>
<dbReference type="EMBL" id="CP093313">
    <property type="protein sequence ID" value="UWZ82834.1"/>
    <property type="molecule type" value="Genomic_DNA"/>
</dbReference>
<evidence type="ECO:0000313" key="5">
    <source>
        <dbReference type="EMBL" id="UWZ82834.1"/>
    </source>
</evidence>
<dbReference type="Proteomes" id="UP001059380">
    <property type="component" value="Chromosome"/>
</dbReference>
<keyword evidence="1" id="KW-0802">TPR repeat</keyword>
<dbReference type="PROSITE" id="PS50005">
    <property type="entry name" value="TPR"/>
    <property type="match status" value="1"/>
</dbReference>
<dbReference type="RefSeq" id="WP_260792093.1">
    <property type="nucleotide sequence ID" value="NZ_CP093313.1"/>
</dbReference>
<reference evidence="5" key="1">
    <citation type="submission" date="2021-04" db="EMBL/GenBank/DDBJ databases">
        <title>Phylogenetic analysis of Acidobacteriaceae.</title>
        <authorList>
            <person name="Qiu L."/>
            <person name="Zhang Q."/>
        </authorList>
    </citation>
    <scope>NUCLEOTIDE SEQUENCE</scope>
    <source>
        <strain evidence="5">DSM 25168</strain>
    </source>
</reference>
<feature type="region of interest" description="Disordered" evidence="3">
    <location>
        <begin position="1"/>
        <end position="20"/>
    </location>
</feature>
<dbReference type="InterPro" id="IPR004846">
    <property type="entry name" value="T2SS/T3SS_dom"/>
</dbReference>
<dbReference type="AlphaFoldDB" id="A0A9J7BM37"/>
<dbReference type="InterPro" id="IPR011990">
    <property type="entry name" value="TPR-like_helical_dom_sf"/>
</dbReference>
<dbReference type="PRINTS" id="PR00811">
    <property type="entry name" value="BCTERIALGSPD"/>
</dbReference>
<dbReference type="GO" id="GO:0015627">
    <property type="term" value="C:type II protein secretion system complex"/>
    <property type="evidence" value="ECO:0007669"/>
    <property type="project" value="TreeGrafter"/>
</dbReference>
<organism evidence="5 6">
    <name type="scientific">Occallatibacter riparius</name>
    <dbReference type="NCBI Taxonomy" id="1002689"/>
    <lineage>
        <taxon>Bacteria</taxon>
        <taxon>Pseudomonadati</taxon>
        <taxon>Acidobacteriota</taxon>
        <taxon>Terriglobia</taxon>
        <taxon>Terriglobales</taxon>
        <taxon>Acidobacteriaceae</taxon>
        <taxon>Occallatibacter</taxon>
    </lineage>
</organism>
<feature type="repeat" description="TPR" evidence="1">
    <location>
        <begin position="9"/>
        <end position="42"/>
    </location>
</feature>
<comment type="similarity">
    <text evidence="2">Belongs to the bacterial secretin family.</text>
</comment>
<gene>
    <name evidence="5" type="ORF">MOP44_19975</name>
</gene>
<dbReference type="PANTHER" id="PTHR30332">
    <property type="entry name" value="PROBABLE GENERAL SECRETION PATHWAY PROTEIN D"/>
    <property type="match status" value="1"/>
</dbReference>
<proteinExistence type="inferred from homology"/>
<accession>A0A9J7BM37</accession>
<dbReference type="InterPro" id="IPR050810">
    <property type="entry name" value="Bact_Secretion_Sys_Channel"/>
</dbReference>
<keyword evidence="6" id="KW-1185">Reference proteome</keyword>
<evidence type="ECO:0000256" key="2">
    <source>
        <dbReference type="RuleBase" id="RU004003"/>
    </source>
</evidence>
<name>A0A9J7BM37_9BACT</name>
<dbReference type="InterPro" id="IPR001775">
    <property type="entry name" value="GspD/PilQ"/>
</dbReference>
<evidence type="ECO:0000256" key="3">
    <source>
        <dbReference type="SAM" id="MobiDB-lite"/>
    </source>
</evidence>
<evidence type="ECO:0000256" key="1">
    <source>
        <dbReference type="PROSITE-ProRule" id="PRU00339"/>
    </source>
</evidence>
<feature type="compositionally biased region" description="Polar residues" evidence="3">
    <location>
        <begin position="1"/>
        <end position="18"/>
    </location>
</feature>
<dbReference type="GO" id="GO:0009306">
    <property type="term" value="P:protein secretion"/>
    <property type="evidence" value="ECO:0007669"/>
    <property type="project" value="InterPro"/>
</dbReference>
<dbReference type="KEGG" id="orp:MOP44_19975"/>
<dbReference type="Pfam" id="PF00263">
    <property type="entry name" value="Secretin"/>
    <property type="match status" value="1"/>
</dbReference>
<evidence type="ECO:0000313" key="6">
    <source>
        <dbReference type="Proteomes" id="UP001059380"/>
    </source>
</evidence>
<protein>
    <submittedName>
        <fullName evidence="5">Type II and III secretion system protein</fullName>
    </submittedName>
</protein>
<dbReference type="PRINTS" id="PR01032">
    <property type="entry name" value="PHAGEIV"/>
</dbReference>
<sequence length="559" mass="61086">MPIRASQSAKSLYKQGQSAEAREDYDSACNAYRKAMLDEPGNLKYKTAYERIRPLASEQHITRGKELKENGKITGALAEFLRAAAIDPSNEAAGQGIASLKDQITPAPQKSDMPQLPNERKRLAGLARPVELRPISDEPISLHMAEDAKIIYESLSKAAGINVLFDPEYNSKRISVDLTNTGLEDALRVVATTSGTFWKPLTGNTIFVAADTRAKRTQLEQQAIQVLYLANATQQNDLNDIQTALRNVLTNVKLYGVQSQDAIVMRGSPDELLLAEQLIDDLDKPRPEVMIDVTVMQVDKDKVRNMGVQWPQTLSATLKTTSTDSNATLTLNDLANLNAKNFSLTVGTAQAEMLLTDTDTQIMQNPRLRAADGQKATMKIGERIPIATGSFSGASASAANPYVNTQFQYIDIGVVMEMTPIIHYNGDVTLKVKVEITSHNGDTTISGVTEPIIGQQSVEEMIRLKEGESNILGGLVQELNNKGVSGTPGLGEIPGLKYLFSIQSHEVQHEEIVFLIRPHLVRGIEIDPLNLRPIDTGTSNAIELREVRSTATDTSVSPQ</sequence>
<dbReference type="SUPFAM" id="SSF48452">
    <property type="entry name" value="TPR-like"/>
    <property type="match status" value="1"/>
</dbReference>
<dbReference type="InterPro" id="IPR019734">
    <property type="entry name" value="TPR_rpt"/>
</dbReference>